<dbReference type="Proteomes" id="UP000054978">
    <property type="component" value="Unassembled WGS sequence"/>
</dbReference>
<proteinExistence type="predicted"/>
<keyword evidence="2" id="KW-1185">Reference proteome</keyword>
<sequence>MIGSFLGLLAILMVTLAPVVSHSLAAMRSSGDESGMHCSMPSMQDGHAQSHAPMSGAGDACGYCSLFAHMPAVIVPPVVFAQVVEAVLQPRATRFESVRLEEPLKPGQPRAPPFLFS</sequence>
<dbReference type="Pfam" id="PF11162">
    <property type="entry name" value="DUF2946"/>
    <property type="match status" value="1"/>
</dbReference>
<gene>
    <name evidence="1" type="ORF">AWB83_01167</name>
</gene>
<organism evidence="1 2">
    <name type="scientific">Caballeronia ptereochthonis</name>
    <dbReference type="NCBI Taxonomy" id="1777144"/>
    <lineage>
        <taxon>Bacteria</taxon>
        <taxon>Pseudomonadati</taxon>
        <taxon>Pseudomonadota</taxon>
        <taxon>Betaproteobacteria</taxon>
        <taxon>Burkholderiales</taxon>
        <taxon>Burkholderiaceae</taxon>
        <taxon>Caballeronia</taxon>
    </lineage>
</organism>
<protein>
    <submittedName>
        <fullName evidence="1">MFS transporter</fullName>
    </submittedName>
</protein>
<comment type="caution">
    <text evidence="1">The sequence shown here is derived from an EMBL/GenBank/DDBJ whole genome shotgun (WGS) entry which is preliminary data.</text>
</comment>
<evidence type="ECO:0000313" key="2">
    <source>
        <dbReference type="Proteomes" id="UP000054978"/>
    </source>
</evidence>
<dbReference type="EMBL" id="FCOB02000004">
    <property type="protein sequence ID" value="SAK50673.1"/>
    <property type="molecule type" value="Genomic_DNA"/>
</dbReference>
<dbReference type="STRING" id="1777144.AWB83_01167"/>
<evidence type="ECO:0000313" key="1">
    <source>
        <dbReference type="EMBL" id="SAK50673.1"/>
    </source>
</evidence>
<dbReference type="InterPro" id="IPR021333">
    <property type="entry name" value="DUF2946"/>
</dbReference>
<reference evidence="1" key="1">
    <citation type="submission" date="2016-01" db="EMBL/GenBank/DDBJ databases">
        <authorList>
            <person name="Peeters C."/>
        </authorList>
    </citation>
    <scope>NUCLEOTIDE SEQUENCE [LARGE SCALE GENOMIC DNA]</scope>
    <source>
        <strain evidence="1">LMG 29326</strain>
    </source>
</reference>
<accession>A0A157ZYV3</accession>
<name>A0A157ZYV3_9BURK</name>
<dbReference type="AlphaFoldDB" id="A0A157ZYV3"/>